<dbReference type="AlphaFoldDB" id="A0A2S6NHP5"/>
<evidence type="ECO:0000313" key="2">
    <source>
        <dbReference type="Proteomes" id="UP000239724"/>
    </source>
</evidence>
<accession>A0A2S6NHP5</accession>
<protein>
    <submittedName>
        <fullName evidence="1">Uncharacterized protein</fullName>
    </submittedName>
</protein>
<name>A0A2S6NHP5_RHOGL</name>
<sequence length="104" mass="11707">MSMMSSDELFRRRAVDLPDFERPIENEAASSVICHASQLAAAKNLEIERAQEPPCPLGVFRHFEGKLFVQSFAARLEHPFMVPDLMDLDVRGLTAKHAGREGIR</sequence>
<evidence type="ECO:0000313" key="1">
    <source>
        <dbReference type="EMBL" id="PPQ34079.1"/>
    </source>
</evidence>
<reference evidence="1 2" key="1">
    <citation type="journal article" date="2018" name="Arch. Microbiol.">
        <title>New insights into the metabolic potential of the phototrophic purple bacterium Rhodopila globiformis DSM 161(T) from its draft genome sequence and evidence for a vanadium-dependent nitrogenase.</title>
        <authorList>
            <person name="Imhoff J.F."/>
            <person name="Rahn T."/>
            <person name="Kunzel S."/>
            <person name="Neulinger S.C."/>
        </authorList>
    </citation>
    <scope>NUCLEOTIDE SEQUENCE [LARGE SCALE GENOMIC DNA]</scope>
    <source>
        <strain evidence="1 2">DSM 161</strain>
    </source>
</reference>
<gene>
    <name evidence="1" type="ORF">CCS01_12515</name>
</gene>
<proteinExistence type="predicted"/>
<dbReference type="EMBL" id="NHRY01000130">
    <property type="protein sequence ID" value="PPQ34079.1"/>
    <property type="molecule type" value="Genomic_DNA"/>
</dbReference>
<comment type="caution">
    <text evidence="1">The sequence shown here is derived from an EMBL/GenBank/DDBJ whole genome shotgun (WGS) entry which is preliminary data.</text>
</comment>
<organism evidence="1 2">
    <name type="scientific">Rhodopila globiformis</name>
    <name type="common">Rhodopseudomonas globiformis</name>
    <dbReference type="NCBI Taxonomy" id="1071"/>
    <lineage>
        <taxon>Bacteria</taxon>
        <taxon>Pseudomonadati</taxon>
        <taxon>Pseudomonadota</taxon>
        <taxon>Alphaproteobacteria</taxon>
        <taxon>Acetobacterales</taxon>
        <taxon>Acetobacteraceae</taxon>
        <taxon>Rhodopila</taxon>
    </lineage>
</organism>
<dbReference type="Proteomes" id="UP000239724">
    <property type="component" value="Unassembled WGS sequence"/>
</dbReference>
<keyword evidence="2" id="KW-1185">Reference proteome</keyword>